<comment type="caution">
    <text evidence="1">The sequence shown here is derived from an EMBL/GenBank/DDBJ whole genome shotgun (WGS) entry which is preliminary data.</text>
</comment>
<proteinExistence type="predicted"/>
<gene>
    <name evidence="1" type="ORF">CDSM653_02486</name>
</gene>
<dbReference type="EMBL" id="ABXP02000126">
    <property type="protein sequence ID" value="KKC28429.1"/>
    <property type="molecule type" value="Genomic_DNA"/>
</dbReference>
<protein>
    <submittedName>
        <fullName evidence="1">Uncharacterized protein</fullName>
    </submittedName>
</protein>
<reference evidence="2" key="3">
    <citation type="submission" date="2015-02" db="EMBL/GenBank/DDBJ databases">
        <title>Genome analysis of three genomes within the thermophilic hydrogenogenic bacterial species Caldanaerobacter subterraneus.</title>
        <authorList>
            <person name="Sant'Anna F.H."/>
            <person name="Lebedinsky A."/>
            <person name="Sokolova T."/>
            <person name="Robb F.T."/>
            <person name="Gonzalez J.M."/>
        </authorList>
    </citation>
    <scope>NUCLEOTIDE SEQUENCE [LARGE SCALE GENOMIC DNA]</scope>
    <source>
        <strain evidence="2">DSM 12653</strain>
    </source>
</reference>
<dbReference type="AlphaFoldDB" id="A0A0F5PKQ3"/>
<organism evidence="1 2">
    <name type="scientific">Caldanaerobacter subterraneus subsp. pacificus DSM 12653</name>
    <dbReference type="NCBI Taxonomy" id="391606"/>
    <lineage>
        <taxon>Bacteria</taxon>
        <taxon>Bacillati</taxon>
        <taxon>Bacillota</taxon>
        <taxon>Clostridia</taxon>
        <taxon>Thermoanaerobacterales</taxon>
        <taxon>Thermoanaerobacteraceae</taxon>
        <taxon>Caldanaerobacter</taxon>
    </lineage>
</organism>
<reference evidence="1 2" key="1">
    <citation type="submission" date="2008-07" db="EMBL/GenBank/DDBJ databases">
        <authorList>
            <person name="Gonzalez J."/>
            <person name="Sokolova T."/>
            <person name="Ferriera S."/>
            <person name="Johnson J."/>
            <person name="Kravitz S."/>
            <person name="Beeson K."/>
            <person name="Sutton G."/>
            <person name="Rogers Y.-H."/>
            <person name="Friedman R."/>
            <person name="Frazier M."/>
            <person name="Venter J.C."/>
        </authorList>
    </citation>
    <scope>NUCLEOTIDE SEQUENCE [LARGE SCALE GENOMIC DNA]</scope>
    <source>
        <strain evidence="1 2">DSM 12653</strain>
    </source>
</reference>
<evidence type="ECO:0000313" key="1">
    <source>
        <dbReference type="EMBL" id="KKC28429.1"/>
    </source>
</evidence>
<dbReference type="Proteomes" id="UP000010146">
    <property type="component" value="Unassembled WGS sequence"/>
</dbReference>
<reference evidence="1 2" key="2">
    <citation type="journal article" date="2015" name="BMC Genomics">
        <title>Analysis of three genomes within the thermophilic bacterial species Caldanaerobacter subterraneus with a focus on carbon monoxide dehydrogenase evolution and hydrolase diversity.</title>
        <authorList>
            <person name="Sant'Anna F.H."/>
            <person name="Lebedinsky A.V."/>
            <person name="Sokolova T.G."/>
            <person name="Robb F.T."/>
            <person name="Gonzalez J.M."/>
        </authorList>
    </citation>
    <scope>NUCLEOTIDE SEQUENCE [LARGE SCALE GENOMIC DNA]</scope>
    <source>
        <strain evidence="1 2">DSM 12653</strain>
    </source>
</reference>
<name>A0A0F5PKQ3_9THEO</name>
<accession>A0A0F5PKQ3</accession>
<evidence type="ECO:0000313" key="2">
    <source>
        <dbReference type="Proteomes" id="UP000010146"/>
    </source>
</evidence>
<sequence>MPPCPILHIGPLNPERGEKMRSYDTMYVLSPDLNEE</sequence>